<accession>A0AAV5TY65</accession>
<evidence type="ECO:0000313" key="2">
    <source>
        <dbReference type="Proteomes" id="UP001432027"/>
    </source>
</evidence>
<proteinExistence type="predicted"/>
<evidence type="ECO:0000313" key="1">
    <source>
        <dbReference type="EMBL" id="GMS99173.1"/>
    </source>
</evidence>
<dbReference type="Proteomes" id="UP001432027">
    <property type="component" value="Unassembled WGS sequence"/>
</dbReference>
<gene>
    <name evidence="1" type="ORF">PENTCL1PPCAC_21348</name>
</gene>
<dbReference type="AlphaFoldDB" id="A0AAV5TY65"/>
<organism evidence="1 2">
    <name type="scientific">Pristionchus entomophagus</name>
    <dbReference type="NCBI Taxonomy" id="358040"/>
    <lineage>
        <taxon>Eukaryota</taxon>
        <taxon>Metazoa</taxon>
        <taxon>Ecdysozoa</taxon>
        <taxon>Nematoda</taxon>
        <taxon>Chromadorea</taxon>
        <taxon>Rhabditida</taxon>
        <taxon>Rhabditina</taxon>
        <taxon>Diplogasteromorpha</taxon>
        <taxon>Diplogasteroidea</taxon>
        <taxon>Neodiplogasteridae</taxon>
        <taxon>Pristionchus</taxon>
    </lineage>
</organism>
<protein>
    <submittedName>
        <fullName evidence="1">Uncharacterized protein</fullName>
    </submittedName>
</protein>
<name>A0AAV5TY65_9BILA</name>
<comment type="caution">
    <text evidence="1">The sequence shown here is derived from an EMBL/GenBank/DDBJ whole genome shotgun (WGS) entry which is preliminary data.</text>
</comment>
<keyword evidence="2" id="KW-1185">Reference proteome</keyword>
<feature type="non-terminal residue" evidence="1">
    <location>
        <position position="1"/>
    </location>
</feature>
<reference evidence="1" key="1">
    <citation type="submission" date="2023-10" db="EMBL/GenBank/DDBJ databases">
        <title>Genome assembly of Pristionchus species.</title>
        <authorList>
            <person name="Yoshida K."/>
            <person name="Sommer R.J."/>
        </authorList>
    </citation>
    <scope>NUCLEOTIDE SEQUENCE</scope>
    <source>
        <strain evidence="1">RS0144</strain>
    </source>
</reference>
<sequence length="64" mass="7231">LLLVMGIHVHRPARLLPIGPELLLDSFHKLPKIRVCHCDAIGENPFRCRNVDQRGEMPEHGGVQ</sequence>
<dbReference type="EMBL" id="BTSX01000005">
    <property type="protein sequence ID" value="GMS99173.1"/>
    <property type="molecule type" value="Genomic_DNA"/>
</dbReference>
<feature type="non-terminal residue" evidence="1">
    <location>
        <position position="64"/>
    </location>
</feature>